<accession>A0A8B6BTQ6</accession>
<reference evidence="1" key="1">
    <citation type="submission" date="2018-11" db="EMBL/GenBank/DDBJ databases">
        <authorList>
            <person name="Alioto T."/>
            <person name="Alioto T."/>
        </authorList>
    </citation>
    <scope>NUCLEOTIDE SEQUENCE</scope>
</reference>
<gene>
    <name evidence="1" type="ORF">MGAL_10B046711</name>
</gene>
<evidence type="ECO:0000313" key="2">
    <source>
        <dbReference type="Proteomes" id="UP000596742"/>
    </source>
</evidence>
<dbReference type="OrthoDB" id="6187613at2759"/>
<evidence type="ECO:0000313" key="1">
    <source>
        <dbReference type="EMBL" id="VDH94743.1"/>
    </source>
</evidence>
<protein>
    <submittedName>
        <fullName evidence="1">Uncharacterized protein</fullName>
    </submittedName>
</protein>
<comment type="caution">
    <text evidence="1">The sequence shown here is derived from an EMBL/GenBank/DDBJ whole genome shotgun (WGS) entry which is preliminary data.</text>
</comment>
<keyword evidence="2" id="KW-1185">Reference proteome</keyword>
<name>A0A8B6BTQ6_MYTGA</name>
<dbReference type="AlphaFoldDB" id="A0A8B6BTQ6"/>
<dbReference type="Proteomes" id="UP000596742">
    <property type="component" value="Unassembled WGS sequence"/>
</dbReference>
<proteinExistence type="predicted"/>
<sequence length="106" mass="12751">MTVEKYYTCFSSKIEIINTEFERRFQTKDILKIEKEEPEKKNLMEPEKELNRKVGLFVRMTGFLRKKSTSSKEEKKLKQNVRRGKKYNIFVKFTLNKRNDLISAHA</sequence>
<organism evidence="1 2">
    <name type="scientific">Mytilus galloprovincialis</name>
    <name type="common">Mediterranean mussel</name>
    <dbReference type="NCBI Taxonomy" id="29158"/>
    <lineage>
        <taxon>Eukaryota</taxon>
        <taxon>Metazoa</taxon>
        <taxon>Spiralia</taxon>
        <taxon>Lophotrochozoa</taxon>
        <taxon>Mollusca</taxon>
        <taxon>Bivalvia</taxon>
        <taxon>Autobranchia</taxon>
        <taxon>Pteriomorphia</taxon>
        <taxon>Mytilida</taxon>
        <taxon>Mytiloidea</taxon>
        <taxon>Mytilidae</taxon>
        <taxon>Mytilinae</taxon>
        <taxon>Mytilus</taxon>
    </lineage>
</organism>
<dbReference type="EMBL" id="UYJE01000636">
    <property type="protein sequence ID" value="VDH94743.1"/>
    <property type="molecule type" value="Genomic_DNA"/>
</dbReference>